<organism evidence="1 2">
    <name type="scientific">Streptomyces himastatinicus ATCC 53653</name>
    <dbReference type="NCBI Taxonomy" id="457427"/>
    <lineage>
        <taxon>Bacteria</taxon>
        <taxon>Bacillati</taxon>
        <taxon>Actinomycetota</taxon>
        <taxon>Actinomycetes</taxon>
        <taxon>Kitasatosporales</taxon>
        <taxon>Streptomycetaceae</taxon>
        <taxon>Streptomyces</taxon>
        <taxon>Streptomyces violaceusniger group</taxon>
    </lineage>
</organism>
<keyword evidence="2" id="KW-1185">Reference proteome</keyword>
<evidence type="ECO:0000313" key="1">
    <source>
        <dbReference type="EMBL" id="EFL25902.1"/>
    </source>
</evidence>
<dbReference type="STRING" id="457427.SSOG_05616"/>
<dbReference type="HOGENOM" id="CLU_196116_0_0_11"/>
<proteinExistence type="predicted"/>
<reference evidence="1 2" key="1">
    <citation type="submission" date="2009-02" db="EMBL/GenBank/DDBJ databases">
        <title>Annotation of Streptomyces hygroscopicus strain ATCC 53653.</title>
        <authorList>
            <consortium name="The Broad Institute Genome Sequencing Platform"/>
            <consortium name="Broad Institute Microbial Sequencing Center"/>
            <person name="Fischbach M."/>
            <person name="Godfrey P."/>
            <person name="Ward D."/>
            <person name="Young S."/>
            <person name="Zeng Q."/>
            <person name="Koehrsen M."/>
            <person name="Alvarado L."/>
            <person name="Berlin A.M."/>
            <person name="Bochicchio J."/>
            <person name="Borenstein D."/>
            <person name="Chapman S.B."/>
            <person name="Chen Z."/>
            <person name="Engels R."/>
            <person name="Freedman E."/>
            <person name="Gellesch M."/>
            <person name="Goldberg J."/>
            <person name="Griggs A."/>
            <person name="Gujja S."/>
            <person name="Heilman E.R."/>
            <person name="Heiman D.I."/>
            <person name="Hepburn T.A."/>
            <person name="Howarth C."/>
            <person name="Jen D."/>
            <person name="Larson L."/>
            <person name="Lewis B."/>
            <person name="Mehta T."/>
            <person name="Park D."/>
            <person name="Pearson M."/>
            <person name="Richards J."/>
            <person name="Roberts A."/>
            <person name="Saif S."/>
            <person name="Shea T.D."/>
            <person name="Shenoy N."/>
            <person name="Sisk P."/>
            <person name="Stolte C."/>
            <person name="Sykes S.N."/>
            <person name="Thomson T."/>
            <person name="Walk T."/>
            <person name="White J."/>
            <person name="Yandava C."/>
            <person name="Straight P."/>
            <person name="Clardy J."/>
            <person name="Hung D."/>
            <person name="Kolter R."/>
            <person name="Mekalanos J."/>
            <person name="Walker S."/>
            <person name="Walsh C.T."/>
            <person name="Wieland-Brown L.C."/>
            <person name="Haas B."/>
            <person name="Nusbaum C."/>
            <person name="Birren B."/>
        </authorList>
    </citation>
    <scope>NUCLEOTIDE SEQUENCE [LARGE SCALE GENOMIC DNA]</scope>
    <source>
        <strain evidence="1 2">ATCC 53653</strain>
    </source>
</reference>
<protein>
    <submittedName>
        <fullName evidence="1">Uncharacterized protein</fullName>
    </submittedName>
</protein>
<name>D9WNP5_9ACTN</name>
<dbReference type="AlphaFoldDB" id="D9WNP5"/>
<dbReference type="EMBL" id="GG657754">
    <property type="protein sequence ID" value="EFL25902.1"/>
    <property type="molecule type" value="Genomic_DNA"/>
</dbReference>
<dbReference type="Proteomes" id="UP000003963">
    <property type="component" value="Unassembled WGS sequence"/>
</dbReference>
<gene>
    <name evidence="1" type="ORF">SSOG_05616</name>
</gene>
<dbReference type="OrthoDB" id="4305454at2"/>
<accession>D9WNP5</accession>
<evidence type="ECO:0000313" key="2">
    <source>
        <dbReference type="Proteomes" id="UP000003963"/>
    </source>
</evidence>
<sequence length="81" mass="8780">MIQRVDIPDRIIALQQAADAEHAKLAGLADAERETQWKHWYEAAVTVQAAVTDHAREAGLSRSALESAVKKAVRHPAPADG</sequence>